<dbReference type="InterPro" id="IPR051548">
    <property type="entry name" value="Grx-like_ET"/>
</dbReference>
<dbReference type="GO" id="GO:0045454">
    <property type="term" value="P:cell redox homeostasis"/>
    <property type="evidence" value="ECO:0007669"/>
    <property type="project" value="TreeGrafter"/>
</dbReference>
<feature type="chain" id="PRO_5011618448" description="DUF547 domain-containing protein" evidence="1">
    <location>
        <begin position="21"/>
        <end position="238"/>
    </location>
</feature>
<evidence type="ECO:0000256" key="1">
    <source>
        <dbReference type="SAM" id="SignalP"/>
    </source>
</evidence>
<dbReference type="RefSeq" id="WP_317042600.1">
    <property type="nucleotide sequence ID" value="NZ_FORM01000002.1"/>
</dbReference>
<dbReference type="STRING" id="1144750.SAMN05443431_102375"/>
<accession>A0A1I3LEN5</accession>
<feature type="domain" description="DUF547" evidence="2">
    <location>
        <begin position="71"/>
        <end position="171"/>
    </location>
</feature>
<keyword evidence="4" id="KW-1185">Reference proteome</keyword>
<dbReference type="Proteomes" id="UP000199559">
    <property type="component" value="Unassembled WGS sequence"/>
</dbReference>
<dbReference type="AlphaFoldDB" id="A0A1I3LEN5"/>
<proteinExistence type="predicted"/>
<reference evidence="4" key="1">
    <citation type="submission" date="2016-10" db="EMBL/GenBank/DDBJ databases">
        <authorList>
            <person name="Varghese N."/>
            <person name="Submissions S."/>
        </authorList>
    </citation>
    <scope>NUCLEOTIDE SEQUENCE [LARGE SCALE GENOMIC DNA]</scope>
    <source>
        <strain evidence="4">DSM 28881</strain>
    </source>
</reference>
<dbReference type="Pfam" id="PF04784">
    <property type="entry name" value="DUF547"/>
    <property type="match status" value="1"/>
</dbReference>
<evidence type="ECO:0000259" key="2">
    <source>
        <dbReference type="Pfam" id="PF04784"/>
    </source>
</evidence>
<dbReference type="PANTHER" id="PTHR34386">
    <property type="entry name" value="GLUTAREDOXIN"/>
    <property type="match status" value="1"/>
</dbReference>
<evidence type="ECO:0000313" key="4">
    <source>
        <dbReference type="Proteomes" id="UP000199559"/>
    </source>
</evidence>
<dbReference type="InterPro" id="IPR006869">
    <property type="entry name" value="DUF547"/>
</dbReference>
<dbReference type="EMBL" id="FORM01000002">
    <property type="protein sequence ID" value="SFI83239.1"/>
    <property type="molecule type" value="Genomic_DNA"/>
</dbReference>
<organism evidence="3 4">
    <name type="scientific">Olleya namhaensis</name>
    <dbReference type="NCBI Taxonomy" id="1144750"/>
    <lineage>
        <taxon>Bacteria</taxon>
        <taxon>Pseudomonadati</taxon>
        <taxon>Bacteroidota</taxon>
        <taxon>Flavobacteriia</taxon>
        <taxon>Flavobacteriales</taxon>
        <taxon>Flavobacteriaceae</taxon>
    </lineage>
</organism>
<evidence type="ECO:0000313" key="3">
    <source>
        <dbReference type="EMBL" id="SFI83239.1"/>
    </source>
</evidence>
<name>A0A1I3LEN5_9FLAO</name>
<sequence length="238" mass="27098">MMKNNLIILLVFCGLFSAKAQTLDDFFIQTDAFLKAHVAKGKVDYKAVKENSETLTSILTIANKVSVTKADAKNYQAFWINAYNLSVIKGIVDNYPIASPLDKSGFFDKTTYSLAGKKVTLNTIENELLRANFKDARFHFVLVCGAIGCPPLIAEAYMPKTLEAQLEQQTKLALNGDYFIKVNDKKETVAGSEIMKWYNEDFVQNGMTEIQFINKYRTNKIPENYKLTYFTYNWKLNK</sequence>
<gene>
    <name evidence="3" type="ORF">SAMN05443431_102375</name>
</gene>
<keyword evidence="1" id="KW-0732">Signal</keyword>
<protein>
    <recommendedName>
        <fullName evidence="2">DUF547 domain-containing protein</fullName>
    </recommendedName>
</protein>
<dbReference type="PANTHER" id="PTHR34386:SF1">
    <property type="entry name" value="GLUTAREDOXIN-LIKE PROTEIN NRDH"/>
    <property type="match status" value="1"/>
</dbReference>
<dbReference type="GO" id="GO:0009055">
    <property type="term" value="F:electron transfer activity"/>
    <property type="evidence" value="ECO:0007669"/>
    <property type="project" value="TreeGrafter"/>
</dbReference>
<feature type="signal peptide" evidence="1">
    <location>
        <begin position="1"/>
        <end position="20"/>
    </location>
</feature>